<name>A0A813GYX5_POLGL</name>
<feature type="compositionally biased region" description="Low complexity" evidence="2">
    <location>
        <begin position="195"/>
        <end position="225"/>
    </location>
</feature>
<organism evidence="4 5">
    <name type="scientific">Polarella glacialis</name>
    <name type="common">Dinoflagellate</name>
    <dbReference type="NCBI Taxonomy" id="89957"/>
    <lineage>
        <taxon>Eukaryota</taxon>
        <taxon>Sar</taxon>
        <taxon>Alveolata</taxon>
        <taxon>Dinophyceae</taxon>
        <taxon>Suessiales</taxon>
        <taxon>Suessiaceae</taxon>
        <taxon>Polarella</taxon>
    </lineage>
</organism>
<evidence type="ECO:0000313" key="4">
    <source>
        <dbReference type="EMBL" id="CAE8630462.1"/>
    </source>
</evidence>
<feature type="region of interest" description="Disordered" evidence="2">
    <location>
        <begin position="192"/>
        <end position="280"/>
    </location>
</feature>
<accession>A0A813GYX5</accession>
<feature type="compositionally biased region" description="Low complexity" evidence="2">
    <location>
        <begin position="260"/>
        <end position="273"/>
    </location>
</feature>
<feature type="domain" description="EF-hand" evidence="3">
    <location>
        <begin position="1"/>
        <end position="25"/>
    </location>
</feature>
<dbReference type="InterPro" id="IPR002048">
    <property type="entry name" value="EF_hand_dom"/>
</dbReference>
<comment type="caution">
    <text evidence="4">The sequence shown here is derived from an EMBL/GenBank/DDBJ whole genome shotgun (WGS) entry which is preliminary data.</text>
</comment>
<dbReference type="PROSITE" id="PS00018">
    <property type="entry name" value="EF_HAND_1"/>
    <property type="match status" value="2"/>
</dbReference>
<keyword evidence="1" id="KW-0106">Calcium</keyword>
<evidence type="ECO:0000256" key="1">
    <source>
        <dbReference type="ARBA" id="ARBA00022837"/>
    </source>
</evidence>
<dbReference type="AlphaFoldDB" id="A0A813GYX5"/>
<dbReference type="InterPro" id="IPR018247">
    <property type="entry name" value="EF_Hand_1_Ca_BS"/>
</dbReference>
<feature type="compositionally biased region" description="Basic residues" evidence="2">
    <location>
        <begin position="226"/>
        <end position="259"/>
    </location>
</feature>
<dbReference type="EMBL" id="CAJNNV010029892">
    <property type="protein sequence ID" value="CAE8630462.1"/>
    <property type="molecule type" value="Genomic_DNA"/>
</dbReference>
<dbReference type="InterPro" id="IPR011992">
    <property type="entry name" value="EF-hand-dom_pair"/>
</dbReference>
<protein>
    <recommendedName>
        <fullName evidence="3">EF-hand domain-containing protein</fullName>
    </recommendedName>
</protein>
<evidence type="ECO:0000259" key="3">
    <source>
        <dbReference type="PROSITE" id="PS50222"/>
    </source>
</evidence>
<reference evidence="4" key="1">
    <citation type="submission" date="2021-02" db="EMBL/GenBank/DDBJ databases">
        <authorList>
            <person name="Dougan E. K."/>
            <person name="Rhodes N."/>
            <person name="Thang M."/>
            <person name="Chan C."/>
        </authorList>
    </citation>
    <scope>NUCLEOTIDE SEQUENCE</scope>
</reference>
<dbReference type="SUPFAM" id="SSF47473">
    <property type="entry name" value="EF-hand"/>
    <property type="match status" value="1"/>
</dbReference>
<evidence type="ECO:0000256" key="2">
    <source>
        <dbReference type="SAM" id="MobiDB-lite"/>
    </source>
</evidence>
<dbReference type="PROSITE" id="PS50222">
    <property type="entry name" value="EF_HAND_2"/>
    <property type="match status" value="2"/>
</dbReference>
<feature type="domain" description="EF-hand" evidence="3">
    <location>
        <begin position="101"/>
        <end position="136"/>
    </location>
</feature>
<evidence type="ECO:0000313" key="5">
    <source>
        <dbReference type="Proteomes" id="UP000654075"/>
    </source>
</evidence>
<sequence>ACDRDKDGRLSESEMLCFAQATGFQGTAATWSQEYRLLCFEWAAEQVDFKVFRALVDTEADYCSNQAVAFTTASTSSTAATASRSISPSGVYQEQSHPTNGRAKLVSAVFQALDIDSDGHLAQAELLRLAELMGFQGSAAEWSQEYEQLCAENRVEPAPGFSATCFRRLVDDPGDSGLLCTDSALQRASALLQDSSNSSRANNNTNSAPTTSSTTGLTDTNITNITRKKKHRQQQYRQHHQQHHQQQHHQHNNHHHNQRQHQQQQQQQHQQQHQQHRQQT</sequence>
<proteinExistence type="predicted"/>
<dbReference type="Gene3D" id="1.10.238.10">
    <property type="entry name" value="EF-hand"/>
    <property type="match status" value="1"/>
</dbReference>
<gene>
    <name evidence="4" type="ORF">PGLA1383_LOCUS46802</name>
</gene>
<dbReference type="Proteomes" id="UP000654075">
    <property type="component" value="Unassembled WGS sequence"/>
</dbReference>
<keyword evidence="5" id="KW-1185">Reference proteome</keyword>
<dbReference type="GO" id="GO:0005509">
    <property type="term" value="F:calcium ion binding"/>
    <property type="evidence" value="ECO:0007669"/>
    <property type="project" value="InterPro"/>
</dbReference>
<feature type="non-terminal residue" evidence="4">
    <location>
        <position position="1"/>
    </location>
</feature>